<dbReference type="AlphaFoldDB" id="A0A7K0CM23"/>
<evidence type="ECO:0000256" key="3">
    <source>
        <dbReference type="ARBA" id="ARBA00023002"/>
    </source>
</evidence>
<keyword evidence="5" id="KW-0411">Iron-sulfur</keyword>
<dbReference type="GO" id="GO:0018620">
    <property type="term" value="F:phthalate 4,5-dioxygenase activity"/>
    <property type="evidence" value="ECO:0007669"/>
    <property type="project" value="UniProtKB-EC"/>
</dbReference>
<dbReference type="PANTHER" id="PTHR21266">
    <property type="entry name" value="IRON-SULFUR DOMAIN CONTAINING PROTEIN"/>
    <property type="match status" value="1"/>
</dbReference>
<keyword evidence="7" id="KW-0223">Dioxygenase</keyword>
<dbReference type="Proteomes" id="UP000466345">
    <property type="component" value="Unassembled WGS sequence"/>
</dbReference>
<dbReference type="GO" id="GO:0005506">
    <property type="term" value="F:iron ion binding"/>
    <property type="evidence" value="ECO:0007669"/>
    <property type="project" value="InterPro"/>
</dbReference>
<dbReference type="InterPro" id="IPR050584">
    <property type="entry name" value="Cholesterol_7-desaturase"/>
</dbReference>
<dbReference type="SUPFAM" id="SSF50022">
    <property type="entry name" value="ISP domain"/>
    <property type="match status" value="1"/>
</dbReference>
<dbReference type="InterPro" id="IPR045623">
    <property type="entry name" value="LigXa_C"/>
</dbReference>
<dbReference type="Gene3D" id="3.90.380.10">
    <property type="entry name" value="Naphthalene 1,2-dioxygenase Alpha Subunit, Chain A, domain 1"/>
    <property type="match status" value="1"/>
</dbReference>
<dbReference type="CDD" id="cd03479">
    <property type="entry name" value="Rieske_RO_Alpha_PhDO_like"/>
    <property type="match status" value="1"/>
</dbReference>
<evidence type="ECO:0000256" key="4">
    <source>
        <dbReference type="ARBA" id="ARBA00023004"/>
    </source>
</evidence>
<dbReference type="PROSITE" id="PS00570">
    <property type="entry name" value="RING_HYDROXYL_ALPHA"/>
    <property type="match status" value="1"/>
</dbReference>
<dbReference type="InterPro" id="IPR036922">
    <property type="entry name" value="Rieske_2Fe-2S_sf"/>
</dbReference>
<evidence type="ECO:0000256" key="1">
    <source>
        <dbReference type="ARBA" id="ARBA00022714"/>
    </source>
</evidence>
<gene>
    <name evidence="7" type="primary">pht3</name>
    <name evidence="7" type="ORF">SRB5_44770</name>
</gene>
<dbReference type="InterPro" id="IPR015881">
    <property type="entry name" value="ARHD_Rieske_2Fe_2S"/>
</dbReference>
<dbReference type="InterPro" id="IPR017941">
    <property type="entry name" value="Rieske_2Fe-2S"/>
</dbReference>
<evidence type="ECO:0000256" key="5">
    <source>
        <dbReference type="ARBA" id="ARBA00023014"/>
    </source>
</evidence>
<evidence type="ECO:0000259" key="6">
    <source>
        <dbReference type="PROSITE" id="PS51296"/>
    </source>
</evidence>
<dbReference type="Gene3D" id="2.102.10.10">
    <property type="entry name" value="Rieske [2Fe-2S] iron-sulphur domain"/>
    <property type="match status" value="1"/>
</dbReference>
<keyword evidence="8" id="KW-1185">Reference proteome</keyword>
<comment type="caution">
    <text evidence="7">The sequence shown here is derived from an EMBL/GenBank/DDBJ whole genome shotgun (WGS) entry which is preliminary data.</text>
</comment>
<evidence type="ECO:0000256" key="2">
    <source>
        <dbReference type="ARBA" id="ARBA00022723"/>
    </source>
</evidence>
<dbReference type="GO" id="GO:0051537">
    <property type="term" value="F:2 iron, 2 sulfur cluster binding"/>
    <property type="evidence" value="ECO:0007669"/>
    <property type="project" value="UniProtKB-KW"/>
</dbReference>
<organism evidence="7 8">
    <name type="scientific">Streptomyces smaragdinus</name>
    <dbReference type="NCBI Taxonomy" id="2585196"/>
    <lineage>
        <taxon>Bacteria</taxon>
        <taxon>Bacillati</taxon>
        <taxon>Actinomycetota</taxon>
        <taxon>Actinomycetes</taxon>
        <taxon>Kitasatosporales</taxon>
        <taxon>Streptomycetaceae</taxon>
        <taxon>Streptomyces</taxon>
    </lineage>
</organism>
<name>A0A7K0CM23_9ACTN</name>
<dbReference type="EC" id="1.14.12.7" evidence="7"/>
<dbReference type="Pfam" id="PF19301">
    <property type="entry name" value="LigXa_C"/>
    <property type="match status" value="1"/>
</dbReference>
<reference evidence="7 8" key="1">
    <citation type="submission" date="2019-10" db="EMBL/GenBank/DDBJ databases">
        <title>Streptomyces smaragdinus sp. nov. and Streptomyces fabii sp. nov., isolated from the gut of fungus growing-termite Macrotermes natalensis.</title>
        <authorList>
            <person name="Schwitalla J."/>
            <person name="Benndorf R."/>
            <person name="Martin K."/>
            <person name="De Beer W."/>
            <person name="Kaster A.-K."/>
            <person name="Vollmers J."/>
            <person name="Poulsen M."/>
            <person name="Beemelmanns C."/>
        </authorList>
    </citation>
    <scope>NUCLEOTIDE SEQUENCE [LARGE SCALE GENOMIC DNA]</scope>
    <source>
        <strain evidence="7 8">RB5</strain>
    </source>
</reference>
<dbReference type="SUPFAM" id="SSF55961">
    <property type="entry name" value="Bet v1-like"/>
    <property type="match status" value="1"/>
</dbReference>
<dbReference type="RefSeq" id="WP_153454876.1">
    <property type="nucleotide sequence ID" value="NZ_WEGJ01000020.1"/>
</dbReference>
<dbReference type="PROSITE" id="PS51296">
    <property type="entry name" value="RIESKE"/>
    <property type="match status" value="1"/>
</dbReference>
<keyword evidence="4" id="KW-0408">Iron</keyword>
<dbReference type="OrthoDB" id="5243643at2"/>
<dbReference type="GO" id="GO:0004497">
    <property type="term" value="F:monooxygenase activity"/>
    <property type="evidence" value="ECO:0007669"/>
    <property type="project" value="UniProtKB-ARBA"/>
</dbReference>
<proteinExistence type="predicted"/>
<protein>
    <submittedName>
        <fullName evidence="7">Phthalate 4,5-dioxygenase oxygenase subunit</fullName>
        <ecNumber evidence="7">1.14.12.7</ecNumber>
    </submittedName>
</protein>
<evidence type="ECO:0000313" key="8">
    <source>
        <dbReference type="Proteomes" id="UP000466345"/>
    </source>
</evidence>
<keyword evidence="3 7" id="KW-0560">Oxidoreductase</keyword>
<dbReference type="PANTHER" id="PTHR21266:SF59">
    <property type="entry name" value="BLR4922 PROTEIN"/>
    <property type="match status" value="1"/>
</dbReference>
<accession>A0A7K0CM23</accession>
<dbReference type="Pfam" id="PF00355">
    <property type="entry name" value="Rieske"/>
    <property type="match status" value="1"/>
</dbReference>
<dbReference type="EMBL" id="WEGJ01000020">
    <property type="protein sequence ID" value="MQY14313.1"/>
    <property type="molecule type" value="Genomic_DNA"/>
</dbReference>
<keyword evidence="1" id="KW-0001">2Fe-2S</keyword>
<feature type="domain" description="Rieske" evidence="6">
    <location>
        <begin position="28"/>
        <end position="135"/>
    </location>
</feature>
<keyword evidence="2" id="KW-0479">Metal-binding</keyword>
<evidence type="ECO:0000313" key="7">
    <source>
        <dbReference type="EMBL" id="MQY14313.1"/>
    </source>
</evidence>
<sequence>MRITKELNERLTRVGPGTPMGDVFRRYWIPACLSEELPAPDAPPIRVRLLGEDLIAFRDSNGDVGLVDAYCAHRRAPLFYGRNEECGIRCVFHGWKFDATGACVDMPSEPPTSKFKTRVSIKAYPTYEAGGLVWTYMGPRETTPDVPDYEWLRAPETHRRVSKTGEQCNYLQAIEGGIDTVHSSFAHNEDISNRNLLRSRDTHPKLEVDIAAHGFTYASIRNVSDEQTYLRIYQFLMPFQQSRGRFIDWEGNPQGLPSVHGHLWVPIDDENTFVYNFMYSTDDRFPISDEYWESHESRFGRGKDDFVEGTYWLKLGPQNDYGIDRELQRTKTYTGIKGVNTQDFALQVGMGPIVDRSLEALGSTDRAINAARRLLLQAADDVEAGGMPRGSAPEDHRDTRGYDLLVVRGTEWRDASKEGTRSQWQ</sequence>